<evidence type="ECO:0000256" key="1">
    <source>
        <dbReference type="ARBA" id="ARBA00001946"/>
    </source>
</evidence>
<accession>A0A286UIT2</accession>
<comment type="similarity">
    <text evidence="3">Belongs to the UbiA prenyltransferase family.</text>
</comment>
<evidence type="ECO:0000256" key="7">
    <source>
        <dbReference type="ARBA" id="ARBA00023136"/>
    </source>
</evidence>
<dbReference type="PANTHER" id="PTHR11048">
    <property type="entry name" value="PRENYLTRANSFERASES"/>
    <property type="match status" value="1"/>
</dbReference>
<dbReference type="GO" id="GO:0005886">
    <property type="term" value="C:plasma membrane"/>
    <property type="evidence" value="ECO:0007669"/>
    <property type="project" value="TreeGrafter"/>
</dbReference>
<dbReference type="Pfam" id="PF01040">
    <property type="entry name" value="UbiA"/>
    <property type="match status" value="1"/>
</dbReference>
<dbReference type="Gene3D" id="1.10.357.140">
    <property type="entry name" value="UbiA prenyltransferase"/>
    <property type="match status" value="1"/>
</dbReference>
<dbReference type="InterPro" id="IPR044878">
    <property type="entry name" value="UbiA_sf"/>
</dbReference>
<dbReference type="InterPro" id="IPR039653">
    <property type="entry name" value="Prenyltransferase"/>
</dbReference>
<comment type="caution">
    <text evidence="9">The sequence shown here is derived from an EMBL/GenBank/DDBJ whole genome shotgun (WGS) entry which is preliminary data.</text>
</comment>
<keyword evidence="7" id="KW-0472">Membrane</keyword>
<organism evidence="9 10">
    <name type="scientific">Pyrrhoderma noxium</name>
    <dbReference type="NCBI Taxonomy" id="2282107"/>
    <lineage>
        <taxon>Eukaryota</taxon>
        <taxon>Fungi</taxon>
        <taxon>Dikarya</taxon>
        <taxon>Basidiomycota</taxon>
        <taxon>Agaricomycotina</taxon>
        <taxon>Agaricomycetes</taxon>
        <taxon>Hymenochaetales</taxon>
        <taxon>Hymenochaetaceae</taxon>
        <taxon>Pyrrhoderma</taxon>
    </lineage>
</organism>
<sequence>MAAYTRNLPLSDFLILLLKVTIAAFLMRASACTVNDILDRNFDAKVERTKLRPLAAKKLSILGGNVSNVSSIWLIPTIQAIHLLATGMACNSY</sequence>
<dbReference type="EMBL" id="NBII01000004">
    <property type="protein sequence ID" value="PAV19510.1"/>
    <property type="molecule type" value="Genomic_DNA"/>
</dbReference>
<dbReference type="PANTHER" id="PTHR11048:SF28">
    <property type="entry name" value="4-HYDROXYBENZOATE POLYPRENYLTRANSFERASE, MITOCHONDRIAL"/>
    <property type="match status" value="1"/>
</dbReference>
<dbReference type="PROSITE" id="PS00943">
    <property type="entry name" value="UBIA"/>
    <property type="match status" value="1"/>
</dbReference>
<dbReference type="GO" id="GO:0006744">
    <property type="term" value="P:ubiquinone biosynthetic process"/>
    <property type="evidence" value="ECO:0007669"/>
    <property type="project" value="TreeGrafter"/>
</dbReference>
<dbReference type="GO" id="GO:0016765">
    <property type="term" value="F:transferase activity, transferring alkyl or aryl (other than methyl) groups"/>
    <property type="evidence" value="ECO:0007669"/>
    <property type="project" value="InterPro"/>
</dbReference>
<evidence type="ECO:0000256" key="8">
    <source>
        <dbReference type="SAM" id="SignalP"/>
    </source>
</evidence>
<keyword evidence="6" id="KW-1133">Transmembrane helix</keyword>
<keyword evidence="5" id="KW-0812">Transmembrane</keyword>
<dbReference type="InParanoid" id="A0A286UIT2"/>
<reference evidence="9 10" key="1">
    <citation type="journal article" date="2017" name="Mol. Ecol.">
        <title>Comparative and population genomic landscape of Phellinus noxius: A hypervariable fungus causing root rot in trees.</title>
        <authorList>
            <person name="Chung C.L."/>
            <person name="Lee T.J."/>
            <person name="Akiba M."/>
            <person name="Lee H.H."/>
            <person name="Kuo T.H."/>
            <person name="Liu D."/>
            <person name="Ke H.M."/>
            <person name="Yokoi T."/>
            <person name="Roa M.B."/>
            <person name="Lu M.J."/>
            <person name="Chang Y.Y."/>
            <person name="Ann P.J."/>
            <person name="Tsai J.N."/>
            <person name="Chen C.Y."/>
            <person name="Tzean S.S."/>
            <person name="Ota Y."/>
            <person name="Hattori T."/>
            <person name="Sahashi N."/>
            <person name="Liou R.F."/>
            <person name="Kikuchi T."/>
            <person name="Tsai I.J."/>
        </authorList>
    </citation>
    <scope>NUCLEOTIDE SEQUENCE [LARGE SCALE GENOMIC DNA]</scope>
    <source>
        <strain evidence="9 10">FFPRI411160</strain>
    </source>
</reference>
<comment type="subcellular location">
    <subcellularLocation>
        <location evidence="2">Membrane</location>
        <topology evidence="2">Multi-pass membrane protein</topology>
    </subcellularLocation>
</comment>
<name>A0A286UIT2_9AGAM</name>
<keyword evidence="8" id="KW-0732">Signal</keyword>
<evidence type="ECO:0000256" key="3">
    <source>
        <dbReference type="ARBA" id="ARBA00005985"/>
    </source>
</evidence>
<keyword evidence="10" id="KW-1185">Reference proteome</keyword>
<evidence type="ECO:0000256" key="6">
    <source>
        <dbReference type="ARBA" id="ARBA00022989"/>
    </source>
</evidence>
<evidence type="ECO:0000256" key="2">
    <source>
        <dbReference type="ARBA" id="ARBA00004141"/>
    </source>
</evidence>
<feature type="chain" id="PRO_5013662428" evidence="8">
    <location>
        <begin position="24"/>
        <end position="93"/>
    </location>
</feature>
<evidence type="ECO:0000256" key="5">
    <source>
        <dbReference type="ARBA" id="ARBA00022692"/>
    </source>
</evidence>
<protein>
    <submittedName>
        <fullName evidence="9">Prenyltransferase</fullName>
    </submittedName>
</protein>
<proteinExistence type="inferred from homology"/>
<comment type="cofactor">
    <cofactor evidence="1">
        <name>Mg(2+)</name>
        <dbReference type="ChEBI" id="CHEBI:18420"/>
    </cofactor>
</comment>
<feature type="signal peptide" evidence="8">
    <location>
        <begin position="1"/>
        <end position="23"/>
    </location>
</feature>
<gene>
    <name evidence="9" type="ORF">PNOK_0444400</name>
</gene>
<dbReference type="Proteomes" id="UP000217199">
    <property type="component" value="Unassembled WGS sequence"/>
</dbReference>
<keyword evidence="4" id="KW-0808">Transferase</keyword>
<dbReference type="OrthoDB" id="18170at2759"/>
<evidence type="ECO:0000256" key="4">
    <source>
        <dbReference type="ARBA" id="ARBA00022679"/>
    </source>
</evidence>
<evidence type="ECO:0000313" key="10">
    <source>
        <dbReference type="Proteomes" id="UP000217199"/>
    </source>
</evidence>
<dbReference type="AlphaFoldDB" id="A0A286UIT2"/>
<dbReference type="InterPro" id="IPR000537">
    <property type="entry name" value="UbiA_prenyltransferase"/>
</dbReference>
<dbReference type="STRING" id="2282107.A0A286UIT2"/>
<evidence type="ECO:0000313" key="9">
    <source>
        <dbReference type="EMBL" id="PAV19510.1"/>
    </source>
</evidence>
<dbReference type="InterPro" id="IPR030470">
    <property type="entry name" value="UbiA_prenylTrfase_CS"/>
</dbReference>